<evidence type="ECO:0000313" key="3">
    <source>
        <dbReference type="Proteomes" id="UP001058860"/>
    </source>
</evidence>
<accession>A0ABY5PHJ9</accession>
<name>A0ABY5PHJ9_9ACTN</name>
<evidence type="ECO:0000256" key="1">
    <source>
        <dbReference type="SAM" id="MobiDB-lite"/>
    </source>
</evidence>
<keyword evidence="3" id="KW-1185">Reference proteome</keyword>
<sequence length="81" mass="8671">MPKPIDVLRSSSSHVVSDRSATCTRTCGSPVRALAAASRWRTSSPGWYGRMRASSVPAPTCALVRSPGHRSRTRRAEASSS</sequence>
<dbReference type="EMBL" id="CP088295">
    <property type="protein sequence ID" value="UUY04154.1"/>
    <property type="molecule type" value="Genomic_DNA"/>
</dbReference>
<proteinExistence type="predicted"/>
<reference evidence="3" key="1">
    <citation type="submission" date="2021-11" db="EMBL/GenBank/DDBJ databases">
        <title>Cultivation dependent microbiological survey of springs from the worlds oldest radium mine currently devoted to the extraction of radon-saturated water.</title>
        <authorList>
            <person name="Kapinusova G."/>
            <person name="Smrhova T."/>
            <person name="Strejcek M."/>
            <person name="Suman J."/>
            <person name="Jani K."/>
            <person name="Pajer P."/>
            <person name="Uhlik O."/>
        </authorList>
    </citation>
    <scope>NUCLEOTIDE SEQUENCE [LARGE SCALE GENOMIC DNA]</scope>
    <source>
        <strain evidence="3">J379</strain>
    </source>
</reference>
<gene>
    <name evidence="2" type="ORF">LRS13_01095</name>
</gene>
<feature type="region of interest" description="Disordered" evidence="1">
    <location>
        <begin position="61"/>
        <end position="81"/>
    </location>
</feature>
<evidence type="ECO:0000313" key="2">
    <source>
        <dbReference type="EMBL" id="UUY04154.1"/>
    </source>
</evidence>
<organism evidence="2 3">
    <name type="scientific">Svornostia abyssi</name>
    <dbReference type="NCBI Taxonomy" id="2898438"/>
    <lineage>
        <taxon>Bacteria</taxon>
        <taxon>Bacillati</taxon>
        <taxon>Actinomycetota</taxon>
        <taxon>Thermoleophilia</taxon>
        <taxon>Solirubrobacterales</taxon>
        <taxon>Baekduiaceae</taxon>
        <taxon>Svornostia</taxon>
    </lineage>
</organism>
<protein>
    <submittedName>
        <fullName evidence="2">Uncharacterized protein</fullName>
    </submittedName>
</protein>
<dbReference type="Proteomes" id="UP001058860">
    <property type="component" value="Chromosome"/>
</dbReference>